<dbReference type="EMBL" id="BRZM01000005">
    <property type="protein sequence ID" value="GLD48227.1"/>
    <property type="molecule type" value="Genomic_DNA"/>
</dbReference>
<feature type="region of interest" description="Disordered" evidence="1">
    <location>
        <begin position="1"/>
        <end position="102"/>
    </location>
</feature>
<dbReference type="Proteomes" id="UP001279410">
    <property type="component" value="Unassembled WGS sequence"/>
</dbReference>
<organism evidence="2 3">
    <name type="scientific">Lates japonicus</name>
    <name type="common">Japanese lates</name>
    <dbReference type="NCBI Taxonomy" id="270547"/>
    <lineage>
        <taxon>Eukaryota</taxon>
        <taxon>Metazoa</taxon>
        <taxon>Chordata</taxon>
        <taxon>Craniata</taxon>
        <taxon>Vertebrata</taxon>
        <taxon>Euteleostomi</taxon>
        <taxon>Actinopterygii</taxon>
        <taxon>Neopterygii</taxon>
        <taxon>Teleostei</taxon>
        <taxon>Neoteleostei</taxon>
        <taxon>Acanthomorphata</taxon>
        <taxon>Carangaria</taxon>
        <taxon>Carangaria incertae sedis</taxon>
        <taxon>Centropomidae</taxon>
        <taxon>Lates</taxon>
    </lineage>
</organism>
<sequence length="271" mass="28331">MGGISQAGGRQLPLSPSGCDLSGPQELMASSQTGSGPEPSSSSSPPNQTHPIGGEQRQPRPPPLWPRCRFLAQIPPADHTPGPSTCSPPAPQGPTTSRRHPIRACRSASPPVRAFHSVWPITARVTLDNRLLSSPHEHIILHSLSTDGLCSSDGVIIQTVTSDPTTSDPLSQSQLVVETEGRGQDDHLAATSLLEGAESVVTETQEALTDGFTDKQANITSWVLIKELSSPSVEGPVVHSGITPGSAVLIVSPPNISSTLTDPPENQEGSD</sequence>
<comment type="caution">
    <text evidence="2">The sequence shown here is derived from an EMBL/GenBank/DDBJ whole genome shotgun (WGS) entry which is preliminary data.</text>
</comment>
<feature type="compositionally biased region" description="Low complexity" evidence="1">
    <location>
        <begin position="30"/>
        <end position="46"/>
    </location>
</feature>
<evidence type="ECO:0000313" key="3">
    <source>
        <dbReference type="Proteomes" id="UP001279410"/>
    </source>
</evidence>
<evidence type="ECO:0000256" key="1">
    <source>
        <dbReference type="SAM" id="MobiDB-lite"/>
    </source>
</evidence>
<gene>
    <name evidence="2" type="ORF">AKAME5_000223500</name>
</gene>
<proteinExistence type="predicted"/>
<name>A0AAD3QXC8_LATJO</name>
<dbReference type="AlphaFoldDB" id="A0AAD3QXC8"/>
<keyword evidence="3" id="KW-1185">Reference proteome</keyword>
<reference evidence="2" key="1">
    <citation type="submission" date="2022-08" db="EMBL/GenBank/DDBJ databases">
        <title>Genome sequencing of akame (Lates japonicus).</title>
        <authorList>
            <person name="Hashiguchi Y."/>
            <person name="Takahashi H."/>
        </authorList>
    </citation>
    <scope>NUCLEOTIDE SEQUENCE</scope>
    <source>
        <strain evidence="2">Kochi</strain>
    </source>
</reference>
<evidence type="ECO:0000313" key="2">
    <source>
        <dbReference type="EMBL" id="GLD48227.1"/>
    </source>
</evidence>
<accession>A0AAD3QXC8</accession>
<protein>
    <submittedName>
        <fullName evidence="2">Cyclin-D-binding Myb-like transcription factor 1 isoform X2</fullName>
    </submittedName>
</protein>